<feature type="compositionally biased region" description="Pro residues" evidence="7">
    <location>
        <begin position="130"/>
        <end position="139"/>
    </location>
</feature>
<evidence type="ECO:0000256" key="5">
    <source>
        <dbReference type="ARBA" id="ARBA00023163"/>
    </source>
</evidence>
<dbReference type="GO" id="GO:0005634">
    <property type="term" value="C:nucleus"/>
    <property type="evidence" value="ECO:0000318"/>
    <property type="project" value="GO_Central"/>
</dbReference>
<dbReference type="KEGG" id="zma:103632720"/>
<evidence type="ECO:0000259" key="8">
    <source>
        <dbReference type="PROSITE" id="PS50090"/>
    </source>
</evidence>
<dbReference type="AlphaFoldDB" id="A0A1D6I407"/>
<protein>
    <submittedName>
        <fullName evidence="10">Typical P-type R2R3 Myb protein</fullName>
    </submittedName>
</protein>
<dbReference type="GO" id="GO:0030154">
    <property type="term" value="P:cell differentiation"/>
    <property type="evidence" value="ECO:0000318"/>
    <property type="project" value="GO_Central"/>
</dbReference>
<dbReference type="GO" id="GO:0006355">
    <property type="term" value="P:regulation of DNA-templated transcription"/>
    <property type="evidence" value="ECO:0000318"/>
    <property type="project" value="GO_Central"/>
</dbReference>
<evidence type="ECO:0000256" key="4">
    <source>
        <dbReference type="ARBA" id="ARBA00023125"/>
    </source>
</evidence>
<dbReference type="InterPro" id="IPR015495">
    <property type="entry name" value="Myb_TF_plants"/>
</dbReference>
<feature type="domain" description="HTH myb-type" evidence="9">
    <location>
        <begin position="62"/>
        <end position="116"/>
    </location>
</feature>
<sequence>MGRQPCCDKVGLKKGPWSAEEDEKLVTFLLTNGQCCWRAVPKLAGLLRCGKSCRLRWTNYLRPDLKRGLLSSEEETTVIDLHAQLGNRWSKIASHLPGRTDNEIKNHWNTHIKKKLRKMGIDPATHKPLHPQPAAPPPTQQEQDTGGSPEEEGEKADAVMMAAATPIIGHETAPFFTDEEEMLAHLLDDIDDFPPAAYSPDDSSSPSSSSSASRSSHSASVVTAPSSSGAGGSSVADGERPLQMVEWPESMWLDDDVVPGLATTPWEFEDDNPFLAYQRNNALFDHQLEAWNNDGRVELF</sequence>
<dbReference type="GO" id="GO:0000976">
    <property type="term" value="F:transcription cis-regulatory region binding"/>
    <property type="evidence" value="ECO:0000318"/>
    <property type="project" value="GO_Central"/>
</dbReference>
<evidence type="ECO:0000256" key="1">
    <source>
        <dbReference type="ARBA" id="ARBA00004123"/>
    </source>
</evidence>
<dbReference type="eggNOG" id="KOG0048">
    <property type="taxonomic scope" value="Eukaryota"/>
</dbReference>
<dbReference type="Gramene" id="Zm00001eb312160_T001">
    <property type="protein sequence ID" value="Zm00001eb312160_P001"/>
    <property type="gene ID" value="Zm00001eb312160"/>
</dbReference>
<evidence type="ECO:0000256" key="3">
    <source>
        <dbReference type="ARBA" id="ARBA00023015"/>
    </source>
</evidence>
<organism evidence="10">
    <name type="scientific">Zea mays</name>
    <name type="common">Maize</name>
    <dbReference type="NCBI Taxonomy" id="4577"/>
    <lineage>
        <taxon>Eukaryota</taxon>
        <taxon>Viridiplantae</taxon>
        <taxon>Streptophyta</taxon>
        <taxon>Embryophyta</taxon>
        <taxon>Tracheophyta</taxon>
        <taxon>Spermatophyta</taxon>
        <taxon>Magnoliopsida</taxon>
        <taxon>Liliopsida</taxon>
        <taxon>Poales</taxon>
        <taxon>Poaceae</taxon>
        <taxon>PACMAD clade</taxon>
        <taxon>Panicoideae</taxon>
        <taxon>Andropogonodae</taxon>
        <taxon>Andropogoneae</taxon>
        <taxon>Tripsacinae</taxon>
        <taxon>Zea</taxon>
    </lineage>
</organism>
<dbReference type="SMR" id="A0A1D6I407"/>
<evidence type="ECO:0000256" key="6">
    <source>
        <dbReference type="ARBA" id="ARBA00023242"/>
    </source>
</evidence>
<evidence type="ECO:0000256" key="7">
    <source>
        <dbReference type="SAM" id="MobiDB-lite"/>
    </source>
</evidence>
<dbReference type="RefSeq" id="XP_008652685.1">
    <property type="nucleotide sequence ID" value="XM_008654463.3"/>
</dbReference>
<keyword evidence="12" id="KW-1185">Reference proteome</keyword>
<dbReference type="InterPro" id="IPR017930">
    <property type="entry name" value="Myb_dom"/>
</dbReference>
<dbReference type="PROSITE" id="PS50090">
    <property type="entry name" value="MYB_LIKE"/>
    <property type="match status" value="2"/>
</dbReference>
<feature type="region of interest" description="Disordered" evidence="7">
    <location>
        <begin position="193"/>
        <end position="237"/>
    </location>
</feature>
<dbReference type="Pfam" id="PF00249">
    <property type="entry name" value="Myb_DNA-binding"/>
    <property type="match status" value="2"/>
</dbReference>
<dbReference type="SUPFAM" id="SSF46689">
    <property type="entry name" value="Homeodomain-like"/>
    <property type="match status" value="1"/>
</dbReference>
<reference evidence="11" key="3">
    <citation type="submission" date="2021-05" db="UniProtKB">
        <authorList>
            <consortium name="EnsemblPlants"/>
        </authorList>
    </citation>
    <scope>IDENTIFICATION</scope>
    <source>
        <strain evidence="11">cv. B73</strain>
    </source>
</reference>
<dbReference type="Proteomes" id="UP000007305">
    <property type="component" value="Chromosome 7"/>
</dbReference>
<dbReference type="GO" id="GO:0046394">
    <property type="term" value="P:carboxylic acid biosynthetic process"/>
    <property type="evidence" value="ECO:0007669"/>
    <property type="project" value="UniProtKB-ARBA"/>
</dbReference>
<dbReference type="PaxDb" id="4577-GRMZM2G126566_P01"/>
<dbReference type="PANTHER" id="PTHR47994:SF5">
    <property type="entry name" value="F14D16.11-RELATED"/>
    <property type="match status" value="1"/>
</dbReference>
<dbReference type="InterPro" id="IPR001005">
    <property type="entry name" value="SANT/Myb"/>
</dbReference>
<dbReference type="OrthoDB" id="2143914at2759"/>
<dbReference type="CDD" id="cd00167">
    <property type="entry name" value="SANT"/>
    <property type="match status" value="2"/>
</dbReference>
<feature type="domain" description="Myb-like" evidence="8">
    <location>
        <begin position="62"/>
        <end position="112"/>
    </location>
</feature>
<keyword evidence="3" id="KW-0805">Transcription regulation</keyword>
<dbReference type="InterPro" id="IPR009057">
    <property type="entry name" value="Homeodomain-like_sf"/>
</dbReference>
<reference evidence="11" key="2">
    <citation type="submission" date="2019-07" db="EMBL/GenBank/DDBJ databases">
        <authorList>
            <person name="Seetharam A."/>
            <person name="Woodhouse M."/>
            <person name="Cannon E."/>
        </authorList>
    </citation>
    <scope>NUCLEOTIDE SEQUENCE [LARGE SCALE GENOMIC DNA]</scope>
    <source>
        <strain evidence="11">cv. B73</strain>
    </source>
</reference>
<name>A0A1D6I407_MAIZE</name>
<dbReference type="ExpressionAtlas" id="A0A1D6I407">
    <property type="expression patterns" value="baseline and differential"/>
</dbReference>
<dbReference type="Gramene" id="Zm00001eb312160_T002">
    <property type="protein sequence ID" value="Zm00001eb312160_P002"/>
    <property type="gene ID" value="Zm00001eb312160"/>
</dbReference>
<dbReference type="STRING" id="4577.A0A1D6I407"/>
<evidence type="ECO:0000256" key="2">
    <source>
        <dbReference type="ARBA" id="ARBA00022737"/>
    </source>
</evidence>
<proteinExistence type="predicted"/>
<evidence type="ECO:0000313" key="12">
    <source>
        <dbReference type="Proteomes" id="UP000007305"/>
    </source>
</evidence>
<dbReference type="EMBL" id="CM007650">
    <property type="protein sequence ID" value="ONM54874.1"/>
    <property type="molecule type" value="Genomic_DNA"/>
</dbReference>
<feature type="region of interest" description="Disordered" evidence="7">
    <location>
        <begin position="122"/>
        <end position="155"/>
    </location>
</feature>
<gene>
    <name evidence="11" type="primary">LOC103632720</name>
    <name evidence="10" type="ORF">ZEAMMB73_Zm00001d020408</name>
</gene>
<comment type="subcellular location">
    <subcellularLocation>
        <location evidence="1">Nucleus</location>
    </subcellularLocation>
</comment>
<feature type="domain" description="Myb-like" evidence="8">
    <location>
        <begin position="9"/>
        <end position="61"/>
    </location>
</feature>
<dbReference type="PROSITE" id="PS51294">
    <property type="entry name" value="HTH_MYB"/>
    <property type="match status" value="2"/>
</dbReference>
<reference evidence="10 12" key="1">
    <citation type="submission" date="2015-12" db="EMBL/GenBank/DDBJ databases">
        <title>Update maize B73 reference genome by single molecule sequencing technologies.</title>
        <authorList>
            <consortium name="Maize Genome Sequencing Project"/>
            <person name="Ware D."/>
        </authorList>
    </citation>
    <scope>NUCLEOTIDE SEQUENCE [LARGE SCALE GENOMIC DNA]</scope>
    <source>
        <strain evidence="12">cv. B73</strain>
        <tissue evidence="10">Seedling</tissue>
    </source>
</reference>
<dbReference type="FunFam" id="1.10.10.60:FF:000300">
    <property type="entry name" value="Myb transcription factor"/>
    <property type="match status" value="1"/>
</dbReference>
<evidence type="ECO:0000313" key="11">
    <source>
        <dbReference type="EnsemblPlants" id="Zm00001eb312160_P001"/>
    </source>
</evidence>
<dbReference type="PANTHER" id="PTHR47994">
    <property type="entry name" value="F14D16.11-RELATED"/>
    <property type="match status" value="1"/>
</dbReference>
<keyword evidence="6" id="KW-0539">Nucleus</keyword>
<feature type="compositionally biased region" description="Low complexity" evidence="7">
    <location>
        <begin position="193"/>
        <end position="236"/>
    </location>
</feature>
<dbReference type="SMART" id="SM00717">
    <property type="entry name" value="SANT"/>
    <property type="match status" value="2"/>
</dbReference>
<dbReference type="FunFam" id="1.10.10.60:FF:000069">
    <property type="entry name" value="MYB transcription factor"/>
    <property type="match status" value="1"/>
</dbReference>
<feature type="domain" description="HTH myb-type" evidence="9">
    <location>
        <begin position="9"/>
        <end position="61"/>
    </location>
</feature>
<dbReference type="EnsemblPlants" id="Zm00001eb312160_T002">
    <property type="protein sequence ID" value="Zm00001eb312160_P002"/>
    <property type="gene ID" value="Zm00001eb312160"/>
</dbReference>
<accession>A0A1D6I407</accession>
<keyword evidence="4" id="KW-0238">DNA-binding</keyword>
<keyword evidence="2" id="KW-0677">Repeat</keyword>
<evidence type="ECO:0000259" key="9">
    <source>
        <dbReference type="PROSITE" id="PS51294"/>
    </source>
</evidence>
<dbReference type="EnsemblPlants" id="Zm00001eb312160_T001">
    <property type="protein sequence ID" value="Zm00001eb312160_P001"/>
    <property type="gene ID" value="Zm00001eb312160"/>
</dbReference>
<dbReference type="GeneID" id="103632720"/>
<dbReference type="Gene3D" id="1.10.10.60">
    <property type="entry name" value="Homeodomain-like"/>
    <property type="match status" value="2"/>
</dbReference>
<dbReference type="OMA" id="VEWPESM"/>
<evidence type="ECO:0000313" key="10">
    <source>
        <dbReference type="EMBL" id="ONM54874.1"/>
    </source>
</evidence>
<keyword evidence="5" id="KW-0804">Transcription</keyword>